<sequence>MEFEDARPFMETNHRGVISTLQRNGAVQTSIVVCGAHEGKAAFVSVRGNSAKVRNLRRNRQCTVLSVSDDWRGCVAVEGQAQLFDLRNTPAEELRVLLRAVFQACGDKDHPDWEEYDRAMVEQDAVVVLVPPDRVYGRIPAGR</sequence>
<accession>A0A382ATS0</accession>
<protein>
    <recommendedName>
        <fullName evidence="2">Pyridoxamine 5'-phosphate oxidase N-terminal domain-containing protein</fullName>
    </recommendedName>
</protein>
<dbReference type="InterPro" id="IPR011576">
    <property type="entry name" value="Pyridox_Oxase_N"/>
</dbReference>
<dbReference type="EMBL" id="UINC01026629">
    <property type="protein sequence ID" value="SVB04413.1"/>
    <property type="molecule type" value="Genomic_DNA"/>
</dbReference>
<dbReference type="GO" id="GO:0016627">
    <property type="term" value="F:oxidoreductase activity, acting on the CH-CH group of donors"/>
    <property type="evidence" value="ECO:0007669"/>
    <property type="project" value="TreeGrafter"/>
</dbReference>
<feature type="domain" description="Pyridoxamine 5'-phosphate oxidase N-terminal" evidence="2">
    <location>
        <begin position="5"/>
        <end position="85"/>
    </location>
</feature>
<dbReference type="Gene3D" id="2.30.110.10">
    <property type="entry name" value="Electron Transport, Fmn-binding Protein, Chain A"/>
    <property type="match status" value="1"/>
</dbReference>
<proteinExistence type="predicted"/>
<dbReference type="InterPro" id="IPR019920">
    <property type="entry name" value="F420-binding_dom_put"/>
</dbReference>
<gene>
    <name evidence="3" type="ORF">METZ01_LOCUS157267</name>
</gene>
<dbReference type="Pfam" id="PF01243">
    <property type="entry name" value="PNPOx_N"/>
    <property type="match status" value="1"/>
</dbReference>
<dbReference type="GO" id="GO:0070967">
    <property type="term" value="F:coenzyme F420 binding"/>
    <property type="evidence" value="ECO:0007669"/>
    <property type="project" value="TreeGrafter"/>
</dbReference>
<dbReference type="AlphaFoldDB" id="A0A382ATS0"/>
<evidence type="ECO:0000313" key="3">
    <source>
        <dbReference type="EMBL" id="SVB04413.1"/>
    </source>
</evidence>
<dbReference type="InterPro" id="IPR052019">
    <property type="entry name" value="F420H2_bilvrd_red/Heme_oxyg"/>
</dbReference>
<name>A0A382ATS0_9ZZZZ</name>
<dbReference type="PANTHER" id="PTHR35176">
    <property type="entry name" value="HEME OXYGENASE HI_0854-RELATED"/>
    <property type="match status" value="1"/>
</dbReference>
<dbReference type="NCBIfam" id="TIGR03618">
    <property type="entry name" value="Rv1155_F420"/>
    <property type="match status" value="1"/>
</dbReference>
<keyword evidence="1" id="KW-0560">Oxidoreductase</keyword>
<dbReference type="SUPFAM" id="SSF50475">
    <property type="entry name" value="FMN-binding split barrel"/>
    <property type="match status" value="1"/>
</dbReference>
<dbReference type="PANTHER" id="PTHR35176:SF2">
    <property type="entry name" value="F420H(2)-DEPENDENT REDUCTASE RV1155"/>
    <property type="match status" value="1"/>
</dbReference>
<evidence type="ECO:0000259" key="2">
    <source>
        <dbReference type="Pfam" id="PF01243"/>
    </source>
</evidence>
<evidence type="ECO:0000256" key="1">
    <source>
        <dbReference type="ARBA" id="ARBA00023002"/>
    </source>
</evidence>
<organism evidence="3">
    <name type="scientific">marine metagenome</name>
    <dbReference type="NCBI Taxonomy" id="408172"/>
    <lineage>
        <taxon>unclassified sequences</taxon>
        <taxon>metagenomes</taxon>
        <taxon>ecological metagenomes</taxon>
    </lineage>
</organism>
<dbReference type="GO" id="GO:0005829">
    <property type="term" value="C:cytosol"/>
    <property type="evidence" value="ECO:0007669"/>
    <property type="project" value="TreeGrafter"/>
</dbReference>
<reference evidence="3" key="1">
    <citation type="submission" date="2018-05" db="EMBL/GenBank/DDBJ databases">
        <authorList>
            <person name="Lanie J.A."/>
            <person name="Ng W.-L."/>
            <person name="Kazmierczak K.M."/>
            <person name="Andrzejewski T.M."/>
            <person name="Davidsen T.M."/>
            <person name="Wayne K.J."/>
            <person name="Tettelin H."/>
            <person name="Glass J.I."/>
            <person name="Rusch D."/>
            <person name="Podicherti R."/>
            <person name="Tsui H.-C.T."/>
            <person name="Winkler M.E."/>
        </authorList>
    </citation>
    <scope>NUCLEOTIDE SEQUENCE</scope>
</reference>
<dbReference type="InterPro" id="IPR012349">
    <property type="entry name" value="Split_barrel_FMN-bd"/>
</dbReference>